<dbReference type="SUPFAM" id="SSF55729">
    <property type="entry name" value="Acyl-CoA N-acyltransferases (Nat)"/>
    <property type="match status" value="1"/>
</dbReference>
<dbReference type="InterPro" id="IPR000182">
    <property type="entry name" value="GNAT_dom"/>
</dbReference>
<dbReference type="PROSITE" id="PS51186">
    <property type="entry name" value="GNAT"/>
    <property type="match status" value="1"/>
</dbReference>
<name>A0ABW0N154_9ACTN</name>
<dbReference type="EC" id="2.3.1.-" evidence="2"/>
<proteinExistence type="predicted"/>
<accession>A0ABW0N154</accession>
<feature type="domain" description="N-acetyltransferase" evidence="1">
    <location>
        <begin position="2"/>
        <end position="152"/>
    </location>
</feature>
<evidence type="ECO:0000313" key="3">
    <source>
        <dbReference type="Proteomes" id="UP001595956"/>
    </source>
</evidence>
<sequence>MTTTRPATVEDAGFLRELFDDVRGADLAAIEPVQRRTLLTIQYRGRETQYAAAYPAAVDHIIEVDGRPAGRILVEEGAENVHVVDIAVSAAERGRGLGSTVLRTWCDRADETGRTLTLTVAPDNPARRLYERLGLEAVAEDPTAVRMRRQPREDSRA</sequence>
<comment type="caution">
    <text evidence="2">The sequence shown here is derived from an EMBL/GenBank/DDBJ whole genome shotgun (WGS) entry which is preliminary data.</text>
</comment>
<dbReference type="Pfam" id="PF00583">
    <property type="entry name" value="Acetyltransf_1"/>
    <property type="match status" value="1"/>
</dbReference>
<dbReference type="RefSeq" id="WP_345172621.1">
    <property type="nucleotide sequence ID" value="NZ_BAABFQ010000003.1"/>
</dbReference>
<evidence type="ECO:0000259" key="1">
    <source>
        <dbReference type="PROSITE" id="PS51186"/>
    </source>
</evidence>
<reference evidence="3" key="1">
    <citation type="journal article" date="2019" name="Int. J. Syst. Evol. Microbiol.">
        <title>The Global Catalogue of Microorganisms (GCM) 10K type strain sequencing project: providing services to taxonomists for standard genome sequencing and annotation.</title>
        <authorList>
            <consortium name="The Broad Institute Genomics Platform"/>
            <consortium name="The Broad Institute Genome Sequencing Center for Infectious Disease"/>
            <person name="Wu L."/>
            <person name="Ma J."/>
        </authorList>
    </citation>
    <scope>NUCLEOTIDE SEQUENCE [LARGE SCALE GENOMIC DNA]</scope>
    <source>
        <strain evidence="3">KACC 13778</strain>
    </source>
</reference>
<gene>
    <name evidence="2" type="ORF">ACFPKY_10185</name>
</gene>
<keyword evidence="2" id="KW-0012">Acyltransferase</keyword>
<keyword evidence="3" id="KW-1185">Reference proteome</keyword>
<dbReference type="GO" id="GO:0016746">
    <property type="term" value="F:acyltransferase activity"/>
    <property type="evidence" value="ECO:0007669"/>
    <property type="project" value="UniProtKB-KW"/>
</dbReference>
<dbReference type="Proteomes" id="UP001595956">
    <property type="component" value="Unassembled WGS sequence"/>
</dbReference>
<dbReference type="Gene3D" id="3.40.630.30">
    <property type="match status" value="1"/>
</dbReference>
<keyword evidence="2" id="KW-0808">Transferase</keyword>
<organism evidence="2 3">
    <name type="scientific">Nocardioides caricicola</name>
    <dbReference type="NCBI Taxonomy" id="634770"/>
    <lineage>
        <taxon>Bacteria</taxon>
        <taxon>Bacillati</taxon>
        <taxon>Actinomycetota</taxon>
        <taxon>Actinomycetes</taxon>
        <taxon>Propionibacteriales</taxon>
        <taxon>Nocardioidaceae</taxon>
        <taxon>Nocardioides</taxon>
    </lineage>
</organism>
<dbReference type="CDD" id="cd04301">
    <property type="entry name" value="NAT_SF"/>
    <property type="match status" value="1"/>
</dbReference>
<protein>
    <submittedName>
        <fullName evidence="2">GNAT family N-acetyltransferase</fullName>
        <ecNumber evidence="2">2.3.1.-</ecNumber>
    </submittedName>
</protein>
<dbReference type="EMBL" id="JBHSMD010000002">
    <property type="protein sequence ID" value="MFC5493473.1"/>
    <property type="molecule type" value="Genomic_DNA"/>
</dbReference>
<dbReference type="InterPro" id="IPR016181">
    <property type="entry name" value="Acyl_CoA_acyltransferase"/>
</dbReference>
<evidence type="ECO:0000313" key="2">
    <source>
        <dbReference type="EMBL" id="MFC5493473.1"/>
    </source>
</evidence>